<reference evidence="2" key="2">
    <citation type="submission" date="2020-09" db="EMBL/GenBank/DDBJ databases">
        <authorList>
            <person name="Luo X."/>
        </authorList>
    </citation>
    <scope>NUCLEOTIDE SEQUENCE</scope>
    <source>
        <strain evidence="2">TRM S81-3</strain>
    </source>
</reference>
<dbReference type="InterPro" id="IPR023375">
    <property type="entry name" value="ADC_dom_sf"/>
</dbReference>
<dbReference type="Proteomes" id="UP000621210">
    <property type="component" value="Unassembled WGS sequence"/>
</dbReference>
<feature type="transmembrane region" description="Helical" evidence="1">
    <location>
        <begin position="134"/>
        <end position="153"/>
    </location>
</feature>
<reference evidence="2" key="1">
    <citation type="submission" date="2020-09" db="EMBL/GenBank/DDBJ databases">
        <title>Streptomyces grisecoloratus sp. nov., isolated from cotton soil.</title>
        <authorList>
            <person name="Xing L."/>
        </authorList>
    </citation>
    <scope>NUCLEOTIDE SEQUENCE</scope>
    <source>
        <strain evidence="2">TRM S81-3</strain>
    </source>
</reference>
<evidence type="ECO:0000256" key="1">
    <source>
        <dbReference type="SAM" id="Phobius"/>
    </source>
</evidence>
<comment type="caution">
    <text evidence="2">The sequence shown here is derived from an EMBL/GenBank/DDBJ whole genome shotgun (WGS) entry which is preliminary data.</text>
</comment>
<dbReference type="SUPFAM" id="SSF160104">
    <property type="entry name" value="Acetoacetate decarboxylase-like"/>
    <property type="match status" value="1"/>
</dbReference>
<accession>A0A926L4Z7</accession>
<dbReference type="PANTHER" id="PTHR39186">
    <property type="entry name" value="DUF2071 FAMILY PROTEIN"/>
    <property type="match status" value="1"/>
</dbReference>
<proteinExistence type="predicted"/>
<dbReference type="Pfam" id="PF09844">
    <property type="entry name" value="DUF2071"/>
    <property type="match status" value="1"/>
</dbReference>
<keyword evidence="1" id="KW-1133">Transmembrane helix</keyword>
<dbReference type="AlphaFoldDB" id="A0A926L4Z7"/>
<evidence type="ECO:0000313" key="2">
    <source>
        <dbReference type="EMBL" id="MBD0421529.1"/>
    </source>
</evidence>
<dbReference type="EMBL" id="JACVQF010000200">
    <property type="protein sequence ID" value="MBD0421529.1"/>
    <property type="molecule type" value="Genomic_DNA"/>
</dbReference>
<sequence length="281" mass="30817">MAARRVVPGQCHSRVSPGAASRRCRARFRDPQGGDPWPVVAYGAEQRVGIPVLRARWLTQTFVNWPFRSESVRPLVPEELVVDEYEGTAWVGFTPFLMADVRPPGLPGAVPGLPSFAETNLRTYVRRRDGRDGLWFLSIAVTCPLMLAARALGVPYSPGSLGVRADGDTVSYSGSRWTDGASYRLVVRPGDPIEPTERDVWLTSRWRAYTRRLGMLWETPVEHEPWPLADAEVDVLEQTLTGAAGLPAPLGEPVVHFSEGVRHVRIGLSAPRVPAPGPAPS</sequence>
<organism evidence="2 3">
    <name type="scientific">Streptomyces griseicoloratus</name>
    <dbReference type="NCBI Taxonomy" id="2752516"/>
    <lineage>
        <taxon>Bacteria</taxon>
        <taxon>Bacillati</taxon>
        <taxon>Actinomycetota</taxon>
        <taxon>Actinomycetes</taxon>
        <taxon>Kitasatosporales</taxon>
        <taxon>Streptomycetaceae</taxon>
        <taxon>Streptomyces</taxon>
    </lineage>
</organism>
<keyword evidence="1" id="KW-0812">Transmembrane</keyword>
<keyword evidence="1" id="KW-0472">Membrane</keyword>
<name>A0A926L4Z7_9ACTN</name>
<keyword evidence="3" id="KW-1185">Reference proteome</keyword>
<evidence type="ECO:0000313" key="3">
    <source>
        <dbReference type="Proteomes" id="UP000621210"/>
    </source>
</evidence>
<dbReference type="InterPro" id="IPR018644">
    <property type="entry name" value="DUF2071"/>
</dbReference>
<protein>
    <submittedName>
        <fullName evidence="2">DUF2071 domain-containing protein</fullName>
    </submittedName>
</protein>
<dbReference type="PANTHER" id="PTHR39186:SF1">
    <property type="entry name" value="DUF2071 DOMAIN-CONTAINING PROTEIN"/>
    <property type="match status" value="1"/>
</dbReference>
<gene>
    <name evidence="2" type="ORF">H0H10_20615</name>
</gene>